<evidence type="ECO:0000256" key="5">
    <source>
        <dbReference type="ARBA" id="ARBA00022553"/>
    </source>
</evidence>
<keyword evidence="6" id="KW-0808">Transferase</keyword>
<feature type="domain" description="HAMP" evidence="16">
    <location>
        <begin position="967"/>
        <end position="1019"/>
    </location>
</feature>
<dbReference type="Gene3D" id="1.10.287.130">
    <property type="match status" value="1"/>
</dbReference>
<dbReference type="PANTHER" id="PTHR45528">
    <property type="entry name" value="SENSOR HISTIDINE KINASE CPXA"/>
    <property type="match status" value="1"/>
</dbReference>
<evidence type="ECO:0000256" key="8">
    <source>
        <dbReference type="ARBA" id="ARBA00022741"/>
    </source>
</evidence>
<feature type="transmembrane region" description="Helical" evidence="14">
    <location>
        <begin position="239"/>
        <end position="258"/>
    </location>
</feature>
<evidence type="ECO:0000256" key="14">
    <source>
        <dbReference type="SAM" id="Phobius"/>
    </source>
</evidence>
<dbReference type="Pfam" id="PF02518">
    <property type="entry name" value="HATPase_c"/>
    <property type="match status" value="1"/>
</dbReference>
<dbReference type="EMBL" id="SJCY01000002">
    <property type="protein sequence ID" value="TDG37357.1"/>
    <property type="molecule type" value="Genomic_DNA"/>
</dbReference>
<dbReference type="OrthoDB" id="9776727at2"/>
<evidence type="ECO:0000256" key="11">
    <source>
        <dbReference type="ARBA" id="ARBA00022989"/>
    </source>
</evidence>
<comment type="catalytic activity">
    <reaction evidence="1">
        <text>ATP + protein L-histidine = ADP + protein N-phospho-L-histidine.</text>
        <dbReference type="EC" id="2.7.13.3"/>
    </reaction>
</comment>
<dbReference type="Proteomes" id="UP000295668">
    <property type="component" value="Unassembled WGS sequence"/>
</dbReference>
<dbReference type="InterPro" id="IPR036097">
    <property type="entry name" value="HisK_dim/P_sf"/>
</dbReference>
<keyword evidence="7 14" id="KW-0812">Transmembrane</keyword>
<dbReference type="Gene3D" id="6.10.340.10">
    <property type="match status" value="1"/>
</dbReference>
<evidence type="ECO:0000259" key="16">
    <source>
        <dbReference type="PROSITE" id="PS50885"/>
    </source>
</evidence>
<dbReference type="RefSeq" id="WP_133261450.1">
    <property type="nucleotide sequence ID" value="NZ_SJCY01000002.1"/>
</dbReference>
<evidence type="ECO:0000256" key="9">
    <source>
        <dbReference type="ARBA" id="ARBA00022777"/>
    </source>
</evidence>
<dbReference type="InterPro" id="IPR003594">
    <property type="entry name" value="HATPase_dom"/>
</dbReference>
<evidence type="ECO:0000259" key="15">
    <source>
        <dbReference type="PROSITE" id="PS50109"/>
    </source>
</evidence>
<proteinExistence type="predicted"/>
<gene>
    <name evidence="17" type="ORF">EZJ43_04360</name>
</gene>
<evidence type="ECO:0000256" key="10">
    <source>
        <dbReference type="ARBA" id="ARBA00022840"/>
    </source>
</evidence>
<dbReference type="PANTHER" id="PTHR45528:SF1">
    <property type="entry name" value="SENSOR HISTIDINE KINASE CPXA"/>
    <property type="match status" value="1"/>
</dbReference>
<accession>A0A4R5MNJ4</accession>
<dbReference type="GO" id="GO:0005886">
    <property type="term" value="C:plasma membrane"/>
    <property type="evidence" value="ECO:0007669"/>
    <property type="project" value="UniProtKB-SubCell"/>
</dbReference>
<dbReference type="GO" id="GO:0000155">
    <property type="term" value="F:phosphorelay sensor kinase activity"/>
    <property type="evidence" value="ECO:0007669"/>
    <property type="project" value="InterPro"/>
</dbReference>
<evidence type="ECO:0000256" key="4">
    <source>
        <dbReference type="ARBA" id="ARBA00022475"/>
    </source>
</evidence>
<keyword evidence="9 17" id="KW-0418">Kinase</keyword>
<feature type="transmembrane region" description="Helical" evidence="14">
    <location>
        <begin position="721"/>
        <end position="745"/>
    </location>
</feature>
<organism evidence="17 18">
    <name type="scientific">Pedobacter changchengzhani</name>
    <dbReference type="NCBI Taxonomy" id="2529274"/>
    <lineage>
        <taxon>Bacteria</taxon>
        <taxon>Pseudomonadati</taxon>
        <taxon>Bacteroidota</taxon>
        <taxon>Sphingobacteriia</taxon>
        <taxon>Sphingobacteriales</taxon>
        <taxon>Sphingobacteriaceae</taxon>
        <taxon>Pedobacter</taxon>
    </lineage>
</organism>
<dbReference type="PROSITE" id="PS50109">
    <property type="entry name" value="HIS_KIN"/>
    <property type="match status" value="1"/>
</dbReference>
<evidence type="ECO:0000256" key="3">
    <source>
        <dbReference type="ARBA" id="ARBA00012438"/>
    </source>
</evidence>
<dbReference type="GO" id="GO:0005524">
    <property type="term" value="F:ATP binding"/>
    <property type="evidence" value="ECO:0007669"/>
    <property type="project" value="UniProtKB-KW"/>
</dbReference>
<evidence type="ECO:0000256" key="6">
    <source>
        <dbReference type="ARBA" id="ARBA00022679"/>
    </source>
</evidence>
<comment type="subcellular location">
    <subcellularLocation>
        <location evidence="2">Cell membrane</location>
        <topology evidence="2">Multi-pass membrane protein</topology>
    </subcellularLocation>
</comment>
<dbReference type="SMART" id="SM00388">
    <property type="entry name" value="HisKA"/>
    <property type="match status" value="1"/>
</dbReference>
<protein>
    <recommendedName>
        <fullName evidence="3">histidine kinase</fullName>
        <ecNumber evidence="3">2.7.13.3</ecNumber>
    </recommendedName>
</protein>
<evidence type="ECO:0000313" key="18">
    <source>
        <dbReference type="Proteomes" id="UP000295668"/>
    </source>
</evidence>
<feature type="transmembrane region" description="Helical" evidence="14">
    <location>
        <begin position="775"/>
        <end position="797"/>
    </location>
</feature>
<reference evidence="17 18" key="1">
    <citation type="submission" date="2019-02" db="EMBL/GenBank/DDBJ databases">
        <title>Pedobacter sp. nov., a novel speices isolated from soil of pinguins habitat in Antarcitica.</title>
        <authorList>
            <person name="He R.-H."/>
        </authorList>
    </citation>
    <scope>NUCLEOTIDE SEQUENCE [LARGE SCALE GENOMIC DNA]</scope>
    <source>
        <strain evidence="17 18">E01020</strain>
    </source>
</reference>
<evidence type="ECO:0000256" key="12">
    <source>
        <dbReference type="ARBA" id="ARBA00023012"/>
    </source>
</evidence>
<dbReference type="InterPro" id="IPR003661">
    <property type="entry name" value="HisK_dim/P_dom"/>
</dbReference>
<keyword evidence="4" id="KW-1003">Cell membrane</keyword>
<feature type="transmembrane region" description="Helical" evidence="14">
    <location>
        <begin position="291"/>
        <end position="309"/>
    </location>
</feature>
<evidence type="ECO:0000256" key="13">
    <source>
        <dbReference type="ARBA" id="ARBA00023136"/>
    </source>
</evidence>
<sequence length="1247" mass="143218">MKMSIGAKIRFLLLILGCCLIATSISLNIFNTPADILARESKSLEKKLNAKEQVVSALIHNKSLLQNAKKFHLNPKLSLNFLNAYRSYGINLLTYQNNNLKFWTTFKVGDINPKSIKEGSSVLFFSNGWYEVVKKTDQNFTFVFLIAIQSNYSVKENQFFKNDIDPLLSDSKTLTLANFTDKDSYEIKSIDNKFLFALKSKGDNLDRINSLPQVWLFVSGLLCILMFFNSLSSLIAKRGYPVLGTLLLFAVFSLSRITDLKYGWFNHRFNLALFDPKIYSQSTQMPSLGDFLLNVIFSTWLLLFVYNHIQKCQFIKIIKESKIAGLIIQTSFILLIGALAFFMDELFLGLILNSKINFDIINILKLGGTSWVSIVILCLIWFQIYLVAVITVSLSKQLNVTNRERLILFLTAFSGFFLYKLVTDFTAFFIVYALVVFLVGRILYVKQTRFSIGLVAVIFFCLAFNTSIKYIKYKDIKERNFRETLAQKVQSSDDPNAIVALGNLEKKILTDKFLINYFNNNVTGNYAVLKNHIKDLMDGYLSRYDYKIYDYNRFETAINDNGQPISKYKYLVESGAIKIDASNYFYKVNNTFGYQDYFGILPVLKEDNLMGTLIIEFRSKPYNFNNRLPDLLSDAKMVNDEEFKNYSIALYSYNKLLNQSGNYTFPLDGNIFKGKVEDFVFFNDSQQQGTVLKRYNHLIYKPKENKMVVITKEKIDYIERLAALSFFFLVFIIFSFLLYGLIWLIRNLDNEHVGWFSINRSLMINANKILYKTRIQVTIVLSVVATLLVVGWTTYFYMDREYRGQQDVLIKDKIRKVQQNFEKQVFSDGKIKTDDKATADFITFADINNADLNLYDTTGTLLMSTNPKLFSNKIISKKMGAMAYIYLDKMHRSEYINTEEKIGLLTYAAAYAPIRNAQNKTIAYISLPNYSNEAEYKDKIALFVSNLINIYALVFVGIGVLAVFLANQITSPLTFIQQSISKTKIGQRNEPIIWRRHDEIGLLIKEYNSMIAALEESALKLARSERESAWREMAKQVAHEIKNPLTPLKLGVQLLEKSWKENDPNFELKFNKFSKSFIEQIDSLSKIASEFSNFAKMPETNLEKLSIEPIIDQAREVFKSAENVEINIFNNLQVNAHIFGDRDQLLRTFNNLFKNAIEATEDERMCVINVILHNDFEHILIEVKDNGKGIPATFYDKIFVPNFTTKTSGTGLGLAFVKQAVENAGGKISFSSPDNRGTSFYIDFPIV</sequence>
<evidence type="ECO:0000256" key="7">
    <source>
        <dbReference type="ARBA" id="ARBA00022692"/>
    </source>
</evidence>
<dbReference type="EC" id="2.7.13.3" evidence="3"/>
<dbReference type="SUPFAM" id="SSF47384">
    <property type="entry name" value="Homodimeric domain of signal transducing histidine kinase"/>
    <property type="match status" value="1"/>
</dbReference>
<keyword evidence="13 14" id="KW-0472">Membrane</keyword>
<dbReference type="PROSITE" id="PS50885">
    <property type="entry name" value="HAMP"/>
    <property type="match status" value="1"/>
</dbReference>
<keyword evidence="12" id="KW-0902">Two-component regulatory system</keyword>
<keyword evidence="18" id="KW-1185">Reference proteome</keyword>
<keyword evidence="10" id="KW-0067">ATP-binding</keyword>
<keyword evidence="5" id="KW-0597">Phosphoprotein</keyword>
<dbReference type="Pfam" id="PF00512">
    <property type="entry name" value="HisKA"/>
    <property type="match status" value="1"/>
</dbReference>
<dbReference type="InterPro" id="IPR003660">
    <property type="entry name" value="HAMP_dom"/>
</dbReference>
<dbReference type="InterPro" id="IPR005467">
    <property type="entry name" value="His_kinase_dom"/>
</dbReference>
<keyword evidence="11 14" id="KW-1133">Transmembrane helix</keyword>
<evidence type="ECO:0000256" key="1">
    <source>
        <dbReference type="ARBA" id="ARBA00000085"/>
    </source>
</evidence>
<dbReference type="PRINTS" id="PR00344">
    <property type="entry name" value="BCTRLSENSOR"/>
</dbReference>
<dbReference type="SUPFAM" id="SSF55874">
    <property type="entry name" value="ATPase domain of HSP90 chaperone/DNA topoisomerase II/histidine kinase"/>
    <property type="match status" value="1"/>
</dbReference>
<feature type="domain" description="Histidine kinase" evidence="15">
    <location>
        <begin position="1036"/>
        <end position="1247"/>
    </location>
</feature>
<feature type="transmembrane region" description="Helical" evidence="14">
    <location>
        <begin position="214"/>
        <end position="232"/>
    </location>
</feature>
<name>A0A4R5MNJ4_9SPHI</name>
<dbReference type="SMART" id="SM00387">
    <property type="entry name" value="HATPase_c"/>
    <property type="match status" value="1"/>
</dbReference>
<dbReference type="CDD" id="cd00075">
    <property type="entry name" value="HATPase"/>
    <property type="match status" value="1"/>
</dbReference>
<feature type="transmembrane region" description="Helical" evidence="14">
    <location>
        <begin position="371"/>
        <end position="394"/>
    </location>
</feature>
<dbReference type="InterPro" id="IPR050398">
    <property type="entry name" value="HssS/ArlS-like"/>
</dbReference>
<evidence type="ECO:0000313" key="17">
    <source>
        <dbReference type="EMBL" id="TDG37357.1"/>
    </source>
</evidence>
<dbReference type="CDD" id="cd00082">
    <property type="entry name" value="HisKA"/>
    <property type="match status" value="1"/>
</dbReference>
<dbReference type="Gene3D" id="3.30.565.10">
    <property type="entry name" value="Histidine kinase-like ATPase, C-terminal domain"/>
    <property type="match status" value="1"/>
</dbReference>
<dbReference type="InterPro" id="IPR004358">
    <property type="entry name" value="Sig_transdc_His_kin-like_C"/>
</dbReference>
<feature type="transmembrane region" description="Helical" evidence="14">
    <location>
        <begin position="940"/>
        <end position="966"/>
    </location>
</feature>
<dbReference type="AlphaFoldDB" id="A0A4R5MNJ4"/>
<feature type="transmembrane region" description="Helical" evidence="14">
    <location>
        <begin position="451"/>
        <end position="471"/>
    </location>
</feature>
<evidence type="ECO:0000256" key="2">
    <source>
        <dbReference type="ARBA" id="ARBA00004651"/>
    </source>
</evidence>
<feature type="transmembrane region" description="Helical" evidence="14">
    <location>
        <begin position="330"/>
        <end position="351"/>
    </location>
</feature>
<feature type="transmembrane region" description="Helical" evidence="14">
    <location>
        <begin position="406"/>
        <end position="439"/>
    </location>
</feature>
<keyword evidence="8" id="KW-0547">Nucleotide-binding</keyword>
<dbReference type="InterPro" id="IPR036890">
    <property type="entry name" value="HATPase_C_sf"/>
</dbReference>
<comment type="caution">
    <text evidence="17">The sequence shown here is derived from an EMBL/GenBank/DDBJ whole genome shotgun (WGS) entry which is preliminary data.</text>
</comment>